<dbReference type="PANTHER" id="PTHR13504">
    <property type="entry name" value="FIDO DOMAIN-CONTAINING PROTEIN DDB_G0283145"/>
    <property type="match status" value="1"/>
</dbReference>
<dbReference type="InterPro" id="IPR036388">
    <property type="entry name" value="WH-like_DNA-bd_sf"/>
</dbReference>
<dbReference type="Proteomes" id="UP001349994">
    <property type="component" value="Unassembled WGS sequence"/>
</dbReference>
<comment type="caution">
    <text evidence="2">The sequence shown here is derived from an EMBL/GenBank/DDBJ whole genome shotgun (WGS) entry which is preliminary data.</text>
</comment>
<dbReference type="RefSeq" id="WP_326425362.1">
    <property type="nucleotide sequence ID" value="NZ_JAYMFF010000020.1"/>
</dbReference>
<dbReference type="EMBL" id="JAYMFF010000020">
    <property type="protein sequence ID" value="MEC4176758.1"/>
    <property type="molecule type" value="Genomic_DNA"/>
</dbReference>
<dbReference type="InterPro" id="IPR003812">
    <property type="entry name" value="Fido"/>
</dbReference>
<feature type="domain" description="Fido" evidence="1">
    <location>
        <begin position="108"/>
        <end position="266"/>
    </location>
</feature>
<gene>
    <name evidence="2" type="ORF">VIN30_09905</name>
</gene>
<dbReference type="InterPro" id="IPR040198">
    <property type="entry name" value="Fido_containing"/>
</dbReference>
<protein>
    <submittedName>
        <fullName evidence="2">Fic family protein</fullName>
    </submittedName>
</protein>
<reference evidence="2 3" key="1">
    <citation type="submission" date="2024-01" db="EMBL/GenBank/DDBJ databases">
        <title>novel species in genus Adlercreutzia.</title>
        <authorList>
            <person name="Liu X."/>
        </authorList>
    </citation>
    <scope>NUCLEOTIDE SEQUENCE [LARGE SCALE GENOMIC DNA]</scope>
    <source>
        <strain evidence="2 3">R7</strain>
    </source>
</reference>
<dbReference type="Gene3D" id="1.10.10.10">
    <property type="entry name" value="Winged helix-like DNA-binding domain superfamily/Winged helix DNA-binding domain"/>
    <property type="match status" value="1"/>
</dbReference>
<proteinExistence type="predicted"/>
<evidence type="ECO:0000259" key="1">
    <source>
        <dbReference type="PROSITE" id="PS51459"/>
    </source>
</evidence>
<evidence type="ECO:0000313" key="3">
    <source>
        <dbReference type="Proteomes" id="UP001349994"/>
    </source>
</evidence>
<dbReference type="SUPFAM" id="SSF140931">
    <property type="entry name" value="Fic-like"/>
    <property type="match status" value="1"/>
</dbReference>
<sequence length="351" mass="39245">MRSFSYRTIPDGLLTNETMNLLAAVHESKGRQELNLSVKADVVDALAAVAKVQSTESSNRIEGIRTSGKRMREIVAAETHPKSRDEEEIAGYRDVLELIHEGYDSIEVTPGILLQLHRDLYRHTPSSLGGHFKIGDNEIRGITEDGTEYVRFRPTPAVSTPQTVEELCNAFACAIETETMDALLASLLFVFDFTCVHPFNDGNGRMSRLLTLLLMYKAGYYVGKYISIEKEIERTKDAYYDALAKSSEGWGENANDPGPFVRYMLGVILASYRDFESRLALASRAKASKPDRIEAYLRDHLGKVRKSEIAQALPDISETTIERTLAALLKAEKIEKIGTGRATAYVWREGR</sequence>
<dbReference type="PANTHER" id="PTHR13504:SF38">
    <property type="entry name" value="FIDO DOMAIN-CONTAINING PROTEIN"/>
    <property type="match status" value="1"/>
</dbReference>
<organism evidence="2 3">
    <name type="scientific">Adlercreutzia wanghongyangiae</name>
    <dbReference type="NCBI Taxonomy" id="3111451"/>
    <lineage>
        <taxon>Bacteria</taxon>
        <taxon>Bacillati</taxon>
        <taxon>Actinomycetota</taxon>
        <taxon>Coriobacteriia</taxon>
        <taxon>Eggerthellales</taxon>
        <taxon>Eggerthellaceae</taxon>
        <taxon>Adlercreutzia</taxon>
    </lineage>
</organism>
<dbReference type="PROSITE" id="PS51459">
    <property type="entry name" value="FIDO"/>
    <property type="match status" value="1"/>
</dbReference>
<dbReference type="Gene3D" id="1.10.3290.10">
    <property type="entry name" value="Fido-like domain"/>
    <property type="match status" value="1"/>
</dbReference>
<dbReference type="Pfam" id="PF02661">
    <property type="entry name" value="Fic"/>
    <property type="match status" value="1"/>
</dbReference>
<name>A0ABU6IK79_9ACTN</name>
<keyword evidence="3" id="KW-1185">Reference proteome</keyword>
<accession>A0ABU6IK79</accession>
<evidence type="ECO:0000313" key="2">
    <source>
        <dbReference type="EMBL" id="MEC4176758.1"/>
    </source>
</evidence>
<dbReference type="InterPro" id="IPR036597">
    <property type="entry name" value="Fido-like_dom_sf"/>
</dbReference>